<evidence type="ECO:0000313" key="2">
    <source>
        <dbReference type="EMBL" id="RNA33228.1"/>
    </source>
</evidence>
<reference evidence="2 3" key="1">
    <citation type="journal article" date="2018" name="Sci. Rep.">
        <title>Genomic signatures of local adaptation to the degree of environmental predictability in rotifers.</title>
        <authorList>
            <person name="Franch-Gras L."/>
            <person name="Hahn C."/>
            <person name="Garcia-Roger E.M."/>
            <person name="Carmona M.J."/>
            <person name="Serra M."/>
            <person name="Gomez A."/>
        </authorList>
    </citation>
    <scope>NUCLEOTIDE SEQUENCE [LARGE SCALE GENOMIC DNA]</scope>
    <source>
        <strain evidence="2">HYR1</strain>
    </source>
</reference>
<feature type="coiled-coil region" evidence="1">
    <location>
        <begin position="40"/>
        <end position="67"/>
    </location>
</feature>
<dbReference type="Proteomes" id="UP000276133">
    <property type="component" value="Unassembled WGS sequence"/>
</dbReference>
<dbReference type="EMBL" id="REGN01001667">
    <property type="protein sequence ID" value="RNA33228.1"/>
    <property type="molecule type" value="Genomic_DNA"/>
</dbReference>
<evidence type="ECO:0000313" key="3">
    <source>
        <dbReference type="Proteomes" id="UP000276133"/>
    </source>
</evidence>
<name>A0A3M7SCF7_BRAPC</name>
<dbReference type="AlphaFoldDB" id="A0A3M7SCF7"/>
<protein>
    <submittedName>
        <fullName evidence="2">Uncharacterized protein</fullName>
    </submittedName>
</protein>
<gene>
    <name evidence="2" type="ORF">BpHYR1_014230</name>
</gene>
<organism evidence="2 3">
    <name type="scientific">Brachionus plicatilis</name>
    <name type="common">Marine rotifer</name>
    <name type="synonym">Brachionus muelleri</name>
    <dbReference type="NCBI Taxonomy" id="10195"/>
    <lineage>
        <taxon>Eukaryota</taxon>
        <taxon>Metazoa</taxon>
        <taxon>Spiralia</taxon>
        <taxon>Gnathifera</taxon>
        <taxon>Rotifera</taxon>
        <taxon>Eurotatoria</taxon>
        <taxon>Monogononta</taxon>
        <taxon>Pseudotrocha</taxon>
        <taxon>Ploima</taxon>
        <taxon>Brachionidae</taxon>
        <taxon>Brachionus</taxon>
    </lineage>
</organism>
<comment type="caution">
    <text evidence="2">The sequence shown here is derived from an EMBL/GenBank/DDBJ whole genome shotgun (WGS) entry which is preliminary data.</text>
</comment>
<proteinExistence type="predicted"/>
<evidence type="ECO:0000256" key="1">
    <source>
        <dbReference type="SAM" id="Coils"/>
    </source>
</evidence>
<keyword evidence="1" id="KW-0175">Coiled coil</keyword>
<sequence>MKFSQSFNFINLFLYDRIVKTSLVLLIGKLILLNRVALAVALITSQNESLKEKMNHLIEKKKETRNLVYEKIHINLSQK</sequence>
<keyword evidence="3" id="KW-1185">Reference proteome</keyword>
<accession>A0A3M7SCF7</accession>